<feature type="domain" description="UDP-galactopyranose mutase C-terminal" evidence="6">
    <location>
        <begin position="156"/>
        <end position="358"/>
    </location>
</feature>
<dbReference type="Pfam" id="PF13450">
    <property type="entry name" value="NAD_binding_8"/>
    <property type="match status" value="1"/>
</dbReference>
<organism evidence="7 8">
    <name type="scientific">Candidatus Spyradosoma merdigallinarum</name>
    <dbReference type="NCBI Taxonomy" id="2840950"/>
    <lineage>
        <taxon>Bacteria</taxon>
        <taxon>Pseudomonadati</taxon>
        <taxon>Verrucomicrobiota</taxon>
        <taxon>Opitutia</taxon>
        <taxon>Opitutia incertae sedis</taxon>
        <taxon>Candidatus Spyradosoma</taxon>
    </lineage>
</organism>
<evidence type="ECO:0000256" key="2">
    <source>
        <dbReference type="ARBA" id="ARBA00009321"/>
    </source>
</evidence>
<evidence type="ECO:0000256" key="3">
    <source>
        <dbReference type="ARBA" id="ARBA00022630"/>
    </source>
</evidence>
<accession>A0A9D1T1C6</accession>
<evidence type="ECO:0000259" key="6">
    <source>
        <dbReference type="Pfam" id="PF03275"/>
    </source>
</evidence>
<reference evidence="7" key="2">
    <citation type="journal article" date="2021" name="PeerJ">
        <title>Extensive microbial diversity within the chicken gut microbiome revealed by metagenomics and culture.</title>
        <authorList>
            <person name="Gilroy R."/>
            <person name="Ravi A."/>
            <person name="Getino M."/>
            <person name="Pursley I."/>
            <person name="Horton D.L."/>
            <person name="Alikhan N.F."/>
            <person name="Baker D."/>
            <person name="Gharbi K."/>
            <person name="Hall N."/>
            <person name="Watson M."/>
            <person name="Adriaenssens E.M."/>
            <person name="Foster-Nyarko E."/>
            <person name="Jarju S."/>
            <person name="Secka A."/>
            <person name="Antonio M."/>
            <person name="Oren A."/>
            <person name="Chaudhuri R.R."/>
            <person name="La Ragione R."/>
            <person name="Hildebrand F."/>
            <person name="Pallen M.J."/>
        </authorList>
    </citation>
    <scope>NUCLEOTIDE SEQUENCE</scope>
    <source>
        <strain evidence="7">10669</strain>
    </source>
</reference>
<dbReference type="GO" id="GO:0008767">
    <property type="term" value="F:UDP-galactopyranose mutase activity"/>
    <property type="evidence" value="ECO:0007669"/>
    <property type="project" value="UniProtKB-EC"/>
</dbReference>
<dbReference type="AlphaFoldDB" id="A0A9D1T1C6"/>
<comment type="similarity">
    <text evidence="2">Belongs to the UDP-galactopyranose/dTDP-fucopyranose mutase family.</text>
</comment>
<dbReference type="NCBIfam" id="TIGR00031">
    <property type="entry name" value="UDP-GALP_mutase"/>
    <property type="match status" value="1"/>
</dbReference>
<keyword evidence="3" id="KW-0285">Flavoprotein</keyword>
<proteinExistence type="inferred from homology"/>
<protein>
    <submittedName>
        <fullName evidence="7">UDP-galactopyranose mutase</fullName>
        <ecNumber evidence="7">5.4.99.9</ecNumber>
    </submittedName>
</protein>
<dbReference type="SUPFAM" id="SSF51971">
    <property type="entry name" value="Nucleotide-binding domain"/>
    <property type="match status" value="1"/>
</dbReference>
<reference evidence="7" key="1">
    <citation type="submission" date="2020-10" db="EMBL/GenBank/DDBJ databases">
        <authorList>
            <person name="Gilroy R."/>
        </authorList>
    </citation>
    <scope>NUCLEOTIDE SEQUENCE</scope>
    <source>
        <strain evidence="7">10669</strain>
    </source>
</reference>
<dbReference type="Pfam" id="PF03275">
    <property type="entry name" value="GLF"/>
    <property type="match status" value="1"/>
</dbReference>
<evidence type="ECO:0000313" key="8">
    <source>
        <dbReference type="Proteomes" id="UP000886812"/>
    </source>
</evidence>
<dbReference type="Proteomes" id="UP000886812">
    <property type="component" value="Unassembled WGS sequence"/>
</dbReference>
<sequence length="379" mass="42752">MDNSFKFSAVVAGAGISGATVAARLAAAGLRVLVLEAKAHAGGNCYDCRDAGTGILVHKYGTHIFHTDDKRAWDFLSRFTAWHPYFHKVLAQIDGALVPVPFNLNSVRRVFPPVLAARIEGKLLERFGFGARATILELRGSADADLRLLGDYVYEKVFLHYTLKQWGKTPEEIDPAVTARVPIFASRDDGYFRDRYQAIPREGYTALIGNMLAHPNIELRLNTPWEAARACVPAGTPIFFTGAIDEFFGFKFGELPYRSVSFEFVEYAREYFQPVACVNYPCHFDFTRIGEYKHFLGEKSPKTVVSFEYPAAFERGKNERCYPIANAETAALYARYADEARRAFPQTRFLGRLGDYKYYDMDKAVLRALDAAEEFLRAF</sequence>
<dbReference type="EMBL" id="DVOG01000124">
    <property type="protein sequence ID" value="HIV04435.1"/>
    <property type="molecule type" value="Genomic_DNA"/>
</dbReference>
<evidence type="ECO:0000256" key="5">
    <source>
        <dbReference type="ARBA" id="ARBA00023235"/>
    </source>
</evidence>
<comment type="caution">
    <text evidence="7">The sequence shown here is derived from an EMBL/GenBank/DDBJ whole genome shotgun (WGS) entry which is preliminary data.</text>
</comment>
<comment type="cofactor">
    <cofactor evidence="1">
        <name>FAD</name>
        <dbReference type="ChEBI" id="CHEBI:57692"/>
    </cofactor>
</comment>
<evidence type="ECO:0000313" key="7">
    <source>
        <dbReference type="EMBL" id="HIV04435.1"/>
    </source>
</evidence>
<dbReference type="PANTHER" id="PTHR21197:SF0">
    <property type="entry name" value="UDP-GALACTOPYRANOSE MUTASE"/>
    <property type="match status" value="1"/>
</dbReference>
<gene>
    <name evidence="7" type="primary">glf</name>
    <name evidence="7" type="ORF">IAC75_04715</name>
</gene>
<evidence type="ECO:0000256" key="1">
    <source>
        <dbReference type="ARBA" id="ARBA00001974"/>
    </source>
</evidence>
<dbReference type="InterPro" id="IPR004379">
    <property type="entry name" value="UDP-GALP_mutase"/>
</dbReference>
<name>A0A9D1T1C6_9BACT</name>
<evidence type="ECO:0000256" key="4">
    <source>
        <dbReference type="ARBA" id="ARBA00022827"/>
    </source>
</evidence>
<dbReference type="InterPro" id="IPR015899">
    <property type="entry name" value="UDP-GalPyranose_mutase_C"/>
</dbReference>
<dbReference type="SUPFAM" id="SSF54373">
    <property type="entry name" value="FAD-linked reductases, C-terminal domain"/>
    <property type="match status" value="1"/>
</dbReference>
<keyword evidence="4" id="KW-0274">FAD</keyword>
<dbReference type="GO" id="GO:0005829">
    <property type="term" value="C:cytosol"/>
    <property type="evidence" value="ECO:0007669"/>
    <property type="project" value="TreeGrafter"/>
</dbReference>
<keyword evidence="5 7" id="KW-0413">Isomerase</keyword>
<dbReference type="GO" id="GO:0050660">
    <property type="term" value="F:flavin adenine dinucleotide binding"/>
    <property type="evidence" value="ECO:0007669"/>
    <property type="project" value="TreeGrafter"/>
</dbReference>
<dbReference type="Gene3D" id="3.40.50.720">
    <property type="entry name" value="NAD(P)-binding Rossmann-like Domain"/>
    <property type="match status" value="3"/>
</dbReference>
<dbReference type="EC" id="5.4.99.9" evidence="7"/>
<dbReference type="PANTHER" id="PTHR21197">
    <property type="entry name" value="UDP-GALACTOPYRANOSE MUTASE"/>
    <property type="match status" value="1"/>
</dbReference>